<evidence type="ECO:0000313" key="1">
    <source>
        <dbReference type="EMBL" id="KAF7359940.1"/>
    </source>
</evidence>
<accession>A0A8H6YF01</accession>
<dbReference type="OrthoDB" id="3022330at2759"/>
<gene>
    <name evidence="1" type="ORF">MVEN_00720500</name>
</gene>
<dbReference type="InterPro" id="IPR036537">
    <property type="entry name" value="Adaptor_Cbl_N_dom_sf"/>
</dbReference>
<dbReference type="EMBL" id="JACAZI010000005">
    <property type="protein sequence ID" value="KAF7359940.1"/>
    <property type="molecule type" value="Genomic_DNA"/>
</dbReference>
<sequence>MKISIRCREWNHSESESAESSLLKNIETVKKNKRTNTGGVLPPSVLNHIGKFTETLHKIHTFVESQQSGSKVKQFLRQGEMNTLLKDCKNGLTQGLDFFQLKNTVHKFCWSIYDEQDLFSIPKQLSINLNAAIRPQDISWS</sequence>
<dbReference type="Gene3D" id="1.20.930.20">
    <property type="entry name" value="Adaptor protein Cbl, N-terminal domain"/>
    <property type="match status" value="1"/>
</dbReference>
<comment type="caution">
    <text evidence="1">The sequence shown here is derived from an EMBL/GenBank/DDBJ whole genome shotgun (WGS) entry which is preliminary data.</text>
</comment>
<reference evidence="1" key="1">
    <citation type="submission" date="2020-05" db="EMBL/GenBank/DDBJ databases">
        <title>Mycena genomes resolve the evolution of fungal bioluminescence.</title>
        <authorList>
            <person name="Tsai I.J."/>
        </authorList>
    </citation>
    <scope>NUCLEOTIDE SEQUENCE</scope>
    <source>
        <strain evidence="1">CCC161011</strain>
    </source>
</reference>
<protein>
    <submittedName>
        <fullName evidence="1">Uncharacterized protein</fullName>
    </submittedName>
</protein>
<dbReference type="GO" id="GO:0007166">
    <property type="term" value="P:cell surface receptor signaling pathway"/>
    <property type="evidence" value="ECO:0007669"/>
    <property type="project" value="InterPro"/>
</dbReference>
<dbReference type="AlphaFoldDB" id="A0A8H6YF01"/>
<proteinExistence type="predicted"/>
<evidence type="ECO:0000313" key="2">
    <source>
        <dbReference type="Proteomes" id="UP000620124"/>
    </source>
</evidence>
<keyword evidence="2" id="KW-1185">Reference proteome</keyword>
<dbReference type="CDD" id="cd21037">
    <property type="entry name" value="MLKL_NTD"/>
    <property type="match status" value="1"/>
</dbReference>
<dbReference type="Proteomes" id="UP000620124">
    <property type="component" value="Unassembled WGS sequence"/>
</dbReference>
<organism evidence="1 2">
    <name type="scientific">Mycena venus</name>
    <dbReference type="NCBI Taxonomy" id="2733690"/>
    <lineage>
        <taxon>Eukaryota</taxon>
        <taxon>Fungi</taxon>
        <taxon>Dikarya</taxon>
        <taxon>Basidiomycota</taxon>
        <taxon>Agaricomycotina</taxon>
        <taxon>Agaricomycetes</taxon>
        <taxon>Agaricomycetidae</taxon>
        <taxon>Agaricales</taxon>
        <taxon>Marasmiineae</taxon>
        <taxon>Mycenaceae</taxon>
        <taxon>Mycena</taxon>
    </lineage>
</organism>
<name>A0A8H6YF01_9AGAR</name>
<dbReference type="InterPro" id="IPR059179">
    <property type="entry name" value="MLKL-like_MCAfunc"/>
</dbReference>